<accession>A0A9W9N8P4</accession>
<dbReference type="PANTHER" id="PTHR45339">
    <property type="entry name" value="HYBRID SIGNAL TRANSDUCTION HISTIDINE KINASE J"/>
    <property type="match status" value="1"/>
</dbReference>
<dbReference type="GO" id="GO:0000156">
    <property type="term" value="F:phosphorelay response regulator activity"/>
    <property type="evidence" value="ECO:0007669"/>
    <property type="project" value="UniProtKB-ARBA"/>
</dbReference>
<dbReference type="Pfam" id="PF00072">
    <property type="entry name" value="Response_reg"/>
    <property type="match status" value="1"/>
</dbReference>
<dbReference type="SMART" id="SM00448">
    <property type="entry name" value="REC"/>
    <property type="match status" value="1"/>
</dbReference>
<dbReference type="AlphaFoldDB" id="A0A9W9N8P4"/>
<evidence type="ECO:0000259" key="6">
    <source>
        <dbReference type="PROSITE" id="PS50110"/>
    </source>
</evidence>
<evidence type="ECO:0000313" key="8">
    <source>
        <dbReference type="Proteomes" id="UP001150904"/>
    </source>
</evidence>
<dbReference type="Proteomes" id="UP001150904">
    <property type="component" value="Unassembled WGS sequence"/>
</dbReference>
<feature type="compositionally biased region" description="Basic and acidic residues" evidence="5">
    <location>
        <begin position="475"/>
        <end position="491"/>
    </location>
</feature>
<protein>
    <recommendedName>
        <fullName evidence="6">Response regulatory domain-containing protein</fullName>
    </recommendedName>
</protein>
<evidence type="ECO:0000256" key="5">
    <source>
        <dbReference type="SAM" id="MobiDB-lite"/>
    </source>
</evidence>
<comment type="caution">
    <text evidence="7">The sequence shown here is derived from an EMBL/GenBank/DDBJ whole genome shotgun (WGS) entry which is preliminary data.</text>
</comment>
<dbReference type="SUPFAM" id="SSF52172">
    <property type="entry name" value="CheY-like"/>
    <property type="match status" value="1"/>
</dbReference>
<dbReference type="OrthoDB" id="21225at2759"/>
<keyword evidence="1 4" id="KW-0597">Phosphoprotein</keyword>
<dbReference type="FunFam" id="3.40.50.2300:FF:000146">
    <property type="entry name" value="Putative two-component response regulator SSK1p"/>
    <property type="match status" value="1"/>
</dbReference>
<keyword evidence="2" id="KW-0902">Two-component regulatory system</keyword>
<dbReference type="InterPro" id="IPR011006">
    <property type="entry name" value="CheY-like_superfamily"/>
</dbReference>
<evidence type="ECO:0000313" key="7">
    <source>
        <dbReference type="EMBL" id="KAJ5215335.1"/>
    </source>
</evidence>
<comment type="similarity">
    <text evidence="3">Belongs to the SSK1 family.</text>
</comment>
<feature type="region of interest" description="Disordered" evidence="5">
    <location>
        <begin position="201"/>
        <end position="249"/>
    </location>
</feature>
<dbReference type="EMBL" id="JAPQKR010000005">
    <property type="protein sequence ID" value="KAJ5215335.1"/>
    <property type="molecule type" value="Genomic_DNA"/>
</dbReference>
<feature type="modified residue" description="4-aspartylphosphate" evidence="4">
    <location>
        <position position="312"/>
    </location>
</feature>
<evidence type="ECO:0000256" key="4">
    <source>
        <dbReference type="PROSITE-ProRule" id="PRU00169"/>
    </source>
</evidence>
<evidence type="ECO:0000256" key="2">
    <source>
        <dbReference type="ARBA" id="ARBA00023012"/>
    </source>
</evidence>
<evidence type="ECO:0000256" key="3">
    <source>
        <dbReference type="ARBA" id="ARBA00093463"/>
    </source>
</evidence>
<name>A0A9W9N8P4_9EURO</name>
<proteinExistence type="inferred from homology"/>
<reference evidence="7" key="2">
    <citation type="journal article" date="2023" name="IMA Fungus">
        <title>Comparative genomic study of the Penicillium genus elucidates a diverse pangenome and 15 lateral gene transfer events.</title>
        <authorList>
            <person name="Petersen C."/>
            <person name="Sorensen T."/>
            <person name="Nielsen M.R."/>
            <person name="Sondergaard T.E."/>
            <person name="Sorensen J.L."/>
            <person name="Fitzpatrick D.A."/>
            <person name="Frisvad J.C."/>
            <person name="Nielsen K.L."/>
        </authorList>
    </citation>
    <scope>NUCLEOTIDE SEQUENCE</scope>
    <source>
        <strain evidence="7">IBT 15544</strain>
    </source>
</reference>
<feature type="domain" description="Response regulatory" evidence="6">
    <location>
        <begin position="263"/>
        <end position="426"/>
    </location>
</feature>
<dbReference type="GeneID" id="83176105"/>
<dbReference type="RefSeq" id="XP_058311148.1">
    <property type="nucleotide sequence ID" value="XM_058448804.1"/>
</dbReference>
<dbReference type="Gene3D" id="3.40.50.2300">
    <property type="match status" value="1"/>
</dbReference>
<feature type="region of interest" description="Disordered" evidence="5">
    <location>
        <begin position="451"/>
        <end position="491"/>
    </location>
</feature>
<dbReference type="PANTHER" id="PTHR45339:SF1">
    <property type="entry name" value="HYBRID SIGNAL TRANSDUCTION HISTIDINE KINASE J"/>
    <property type="match status" value="1"/>
</dbReference>
<evidence type="ECO:0000256" key="1">
    <source>
        <dbReference type="ARBA" id="ARBA00022553"/>
    </source>
</evidence>
<dbReference type="CDD" id="cd17546">
    <property type="entry name" value="REC_hyHK_CKI1_RcsC-like"/>
    <property type="match status" value="1"/>
</dbReference>
<feature type="compositionally biased region" description="Basic and acidic residues" evidence="5">
    <location>
        <begin position="237"/>
        <end position="246"/>
    </location>
</feature>
<dbReference type="InterPro" id="IPR001789">
    <property type="entry name" value="Sig_transdc_resp-reg_receiver"/>
</dbReference>
<sequence length="491" mass="53546">MARRRVWVKRSTGSATLVSCLENAIVDELRDQVILKFANSLGRSFDSPDIVTAITPREGSDVQAYPKRLLGPEEVLSSVLDIYYPGGQTIKEALVTDAPVIWTAKPSPHRSVCNHRHSEPGEYSDCFPQIPLNKNAPSALVTGVLTSEAGPNPSMNSILTVDDSPLPSPVTSGIRHTIDSPGMLSQALGVVDCGVPTYSQPSPAVSAPTMPRPLPAPAVSPQARTHIPPAEVATPRSPHEKSHDPSPHAAFDGLIAGTVPPINVLIVEDNIINQKLLEAFMKRLNVRWKCVADGEDAVRKWRQGGFHLILMDIQLPIMNGLDATKEVRRLEWLNGIGVLPKTVPGCSVSGINPTFPPWKESKHRHFLSEEDALADRSMFHSPTVIVALTASSLQSDRQEALTAGCNDFLTKPVRFPWLKQKVTEWGCMQALIDVDGWRKWRGFMDSSPISSESASIDNEASPLQVGNNGGIVPPMKDENFSTKTEENQMQP</sequence>
<reference evidence="7" key="1">
    <citation type="submission" date="2022-12" db="EMBL/GenBank/DDBJ databases">
        <authorList>
            <person name="Petersen C."/>
        </authorList>
    </citation>
    <scope>NUCLEOTIDE SEQUENCE</scope>
    <source>
        <strain evidence="7">IBT 15544</strain>
    </source>
</reference>
<gene>
    <name evidence="7" type="ORF">N7498_001742</name>
</gene>
<organism evidence="7 8">
    <name type="scientific">Penicillium cinerascens</name>
    <dbReference type="NCBI Taxonomy" id="70096"/>
    <lineage>
        <taxon>Eukaryota</taxon>
        <taxon>Fungi</taxon>
        <taxon>Dikarya</taxon>
        <taxon>Ascomycota</taxon>
        <taxon>Pezizomycotina</taxon>
        <taxon>Eurotiomycetes</taxon>
        <taxon>Eurotiomycetidae</taxon>
        <taxon>Eurotiales</taxon>
        <taxon>Aspergillaceae</taxon>
        <taxon>Penicillium</taxon>
    </lineage>
</organism>
<dbReference type="PROSITE" id="PS50110">
    <property type="entry name" value="RESPONSE_REGULATORY"/>
    <property type="match status" value="1"/>
</dbReference>
<keyword evidence="8" id="KW-1185">Reference proteome</keyword>